<evidence type="ECO:0000256" key="8">
    <source>
        <dbReference type="RuleBase" id="RU363032"/>
    </source>
</evidence>
<dbReference type="RefSeq" id="WP_238316467.1">
    <property type="nucleotide sequence ID" value="NZ_BQKV01000027.1"/>
</dbReference>
<evidence type="ECO:0000313" key="11">
    <source>
        <dbReference type="Proteomes" id="UP001055185"/>
    </source>
</evidence>
<feature type="transmembrane region" description="Helical" evidence="8">
    <location>
        <begin position="470"/>
        <end position="499"/>
    </location>
</feature>
<dbReference type="GO" id="GO:0005886">
    <property type="term" value="C:plasma membrane"/>
    <property type="evidence" value="ECO:0007669"/>
    <property type="project" value="UniProtKB-SubCell"/>
</dbReference>
<dbReference type="PROSITE" id="PS50928">
    <property type="entry name" value="ABC_TM1"/>
    <property type="match status" value="2"/>
</dbReference>
<feature type="domain" description="ABC transmembrane type-1" evidence="9">
    <location>
        <begin position="350"/>
        <end position="540"/>
    </location>
</feature>
<evidence type="ECO:0000256" key="6">
    <source>
        <dbReference type="ARBA" id="ARBA00022989"/>
    </source>
</evidence>
<feature type="transmembrane region" description="Helical" evidence="8">
    <location>
        <begin position="297"/>
        <end position="319"/>
    </location>
</feature>
<dbReference type="Gene3D" id="1.10.3720.10">
    <property type="entry name" value="MetI-like"/>
    <property type="match status" value="2"/>
</dbReference>
<comment type="similarity">
    <text evidence="8">Belongs to the binding-protein-dependent transport system permease family.</text>
</comment>
<evidence type="ECO:0000256" key="2">
    <source>
        <dbReference type="ARBA" id="ARBA00022448"/>
    </source>
</evidence>
<comment type="caution">
    <text evidence="10">The sequence shown here is derived from an EMBL/GenBank/DDBJ whole genome shotgun (WGS) entry which is preliminary data.</text>
</comment>
<evidence type="ECO:0000256" key="1">
    <source>
        <dbReference type="ARBA" id="ARBA00004429"/>
    </source>
</evidence>
<reference evidence="10" key="1">
    <citation type="journal article" date="2022" name="Int. J. Syst. Evol. Microbiol.">
        <title>Genome-based, phenotypic and chemotaxonomic classification of Faecalibacterium strains: proposal of three novel species Faecalibacterium duncaniae sp. nov., Faecalibacterium hattorii sp. nov. and Faecalibacterium gallinarum sp. nov. .</title>
        <authorList>
            <person name="Sakamoto M."/>
            <person name="Sakurai N."/>
            <person name="Tanno H."/>
            <person name="Iino T."/>
            <person name="Ohkuma M."/>
            <person name="Endo A."/>
        </authorList>
    </citation>
    <scope>NUCLEOTIDE SEQUENCE</scope>
    <source>
        <strain evidence="10">JCM 17207</strain>
    </source>
</reference>
<protein>
    <submittedName>
        <fullName evidence="10">Iron ABC transporter permease</fullName>
    </submittedName>
</protein>
<evidence type="ECO:0000256" key="7">
    <source>
        <dbReference type="ARBA" id="ARBA00023136"/>
    </source>
</evidence>
<sequence length="551" mass="59878">MKNNNKFRLDVWGMITLATIALYALFLLYPMAYLIRQSVMDPETGGFTMAYFTKFFSKSYYFDTLLNSFKVSITATVFSIAIGTPLAYLFTIFKIRGKGLLNILIVVASMSAPFIGAYSWILLLGRSGVITTFFKDLGITIPDIYGFGGIVLVMTLQLFPLVFLYAKGALKNIDNSLIEAAENLGCSGIACFFKVVVPLIMPTLLAAALLVFMRSFADFGTPMLIGEGYRTFPVVLYTEFINEVGGSDGFAAAIAVIAIIITTLVFLVQKYVSNKNAFALNSMHPVEEHQAPKGINALVHLAVYLIVGIAVLPQAYVIYTSFKNTQGKIFVEGYSLQSYETAVGKLGSSIQNTIIIPLLALIVIVLLAVLIAYLVVRRRNALTNVVDILSMIPYIVPGTVLGIALLIGFNKPPILISGTMLIMVVALIIRRLPYTIRSSVAILQQIPMSIEEAAISLGASKMKAFFRITVPMMASGIVSGAILSWVTMISELSTAIILYTGRTKTLTVAIYTEVIRGNYGTAAALSTIMTVLTVLSLLLFSKLNGGKDISL</sequence>
<keyword evidence="2 8" id="KW-0813">Transport</keyword>
<dbReference type="PANTHER" id="PTHR43357:SF3">
    <property type="entry name" value="FE(3+)-TRANSPORT SYSTEM PERMEASE PROTEIN FBPB 2"/>
    <property type="match status" value="1"/>
</dbReference>
<dbReference type="Pfam" id="PF00528">
    <property type="entry name" value="BPD_transp_1"/>
    <property type="match status" value="2"/>
</dbReference>
<dbReference type="CDD" id="cd06261">
    <property type="entry name" value="TM_PBP2"/>
    <property type="match status" value="2"/>
</dbReference>
<name>A0AA37IYD0_9FIRM</name>
<keyword evidence="5 8" id="KW-0812">Transmembrane</keyword>
<dbReference type="InterPro" id="IPR035906">
    <property type="entry name" value="MetI-like_sf"/>
</dbReference>
<feature type="transmembrane region" description="Helical" evidence="8">
    <location>
        <begin position="519"/>
        <end position="540"/>
    </location>
</feature>
<keyword evidence="7 8" id="KW-0472">Membrane</keyword>
<feature type="transmembrane region" description="Helical" evidence="8">
    <location>
        <begin position="388"/>
        <end position="407"/>
    </location>
</feature>
<evidence type="ECO:0000313" key="10">
    <source>
        <dbReference type="EMBL" id="GJN64234.1"/>
    </source>
</evidence>
<gene>
    <name evidence="10" type="ORF">JCM17207_08590</name>
</gene>
<feature type="domain" description="ABC transmembrane type-1" evidence="9">
    <location>
        <begin position="65"/>
        <end position="269"/>
    </location>
</feature>
<keyword evidence="6 8" id="KW-1133">Transmembrane helix</keyword>
<keyword evidence="4" id="KW-0997">Cell inner membrane</keyword>
<organism evidence="10 11">
    <name type="scientific">Faecalibacterium gallinarum</name>
    <dbReference type="NCBI Taxonomy" id="2903556"/>
    <lineage>
        <taxon>Bacteria</taxon>
        <taxon>Bacillati</taxon>
        <taxon>Bacillota</taxon>
        <taxon>Clostridia</taxon>
        <taxon>Eubacteriales</taxon>
        <taxon>Oscillospiraceae</taxon>
        <taxon>Faecalibacterium</taxon>
    </lineage>
</organism>
<feature type="transmembrane region" description="Helical" evidence="8">
    <location>
        <begin position="187"/>
        <end position="213"/>
    </location>
</feature>
<evidence type="ECO:0000256" key="3">
    <source>
        <dbReference type="ARBA" id="ARBA00022475"/>
    </source>
</evidence>
<feature type="transmembrane region" description="Helical" evidence="8">
    <location>
        <begin position="71"/>
        <end position="93"/>
    </location>
</feature>
<feature type="transmembrane region" description="Helical" evidence="8">
    <location>
        <begin position="144"/>
        <end position="166"/>
    </location>
</feature>
<feature type="transmembrane region" description="Helical" evidence="8">
    <location>
        <begin position="413"/>
        <end position="429"/>
    </location>
</feature>
<feature type="transmembrane region" description="Helical" evidence="8">
    <location>
        <begin position="12"/>
        <end position="35"/>
    </location>
</feature>
<feature type="transmembrane region" description="Helical" evidence="8">
    <location>
        <begin position="249"/>
        <end position="268"/>
    </location>
</feature>
<dbReference type="InterPro" id="IPR000515">
    <property type="entry name" value="MetI-like"/>
</dbReference>
<keyword evidence="11" id="KW-1185">Reference proteome</keyword>
<keyword evidence="3" id="KW-1003">Cell membrane</keyword>
<dbReference type="SUPFAM" id="SSF161098">
    <property type="entry name" value="MetI-like"/>
    <property type="match status" value="2"/>
</dbReference>
<evidence type="ECO:0000256" key="5">
    <source>
        <dbReference type="ARBA" id="ARBA00022692"/>
    </source>
</evidence>
<feature type="transmembrane region" description="Helical" evidence="8">
    <location>
        <begin position="354"/>
        <end position="376"/>
    </location>
</feature>
<dbReference type="Proteomes" id="UP001055185">
    <property type="component" value="Unassembled WGS sequence"/>
</dbReference>
<evidence type="ECO:0000256" key="4">
    <source>
        <dbReference type="ARBA" id="ARBA00022519"/>
    </source>
</evidence>
<evidence type="ECO:0000259" key="9">
    <source>
        <dbReference type="PROSITE" id="PS50928"/>
    </source>
</evidence>
<feature type="transmembrane region" description="Helical" evidence="8">
    <location>
        <begin position="100"/>
        <end position="124"/>
    </location>
</feature>
<dbReference type="GO" id="GO:0055085">
    <property type="term" value="P:transmembrane transport"/>
    <property type="evidence" value="ECO:0007669"/>
    <property type="project" value="InterPro"/>
</dbReference>
<comment type="subcellular location">
    <subcellularLocation>
        <location evidence="1">Cell inner membrane</location>
        <topology evidence="1">Multi-pass membrane protein</topology>
    </subcellularLocation>
    <subcellularLocation>
        <location evidence="8">Cell membrane</location>
        <topology evidence="8">Multi-pass membrane protein</topology>
    </subcellularLocation>
</comment>
<dbReference type="PANTHER" id="PTHR43357">
    <property type="entry name" value="INNER MEMBRANE ABC TRANSPORTER PERMEASE PROTEIN YDCV"/>
    <property type="match status" value="1"/>
</dbReference>
<dbReference type="EMBL" id="BQKV01000027">
    <property type="protein sequence ID" value="GJN64234.1"/>
    <property type="molecule type" value="Genomic_DNA"/>
</dbReference>
<dbReference type="AlphaFoldDB" id="A0AA37IYD0"/>
<proteinExistence type="inferred from homology"/>
<accession>A0AA37IYD0</accession>